<dbReference type="AlphaFoldDB" id="A0AAV8S564"/>
<dbReference type="FunFam" id="1.10.510.10:FF:000358">
    <property type="entry name" value="Putative leucine-rich repeat receptor-like serine/threonine-protein kinase"/>
    <property type="match status" value="1"/>
</dbReference>
<sequence length="1002" mass="109319">MKHSYSSSWQFFSKLAWFLLSCLISSLKSTNGATSSNETDRLALLDFKNLITEDPFQIMNSWNDSINFCSWTGVSCNPSNGRVMVLNQQSQKLVGSIPPSIGNLTYLTGINVRNNSFYGEIPPEIGRLPYLQHINLTYNSFTGKIPTNITNLMDLRVLAFAYNKFIGNIPLQLSYLSRLVVLELGANNLTGTIPLWIGNFSSLIGLSLSFNNFHGSIPDELGKLSNLGFFQLSGNLFSGTIPPSIYNISSIYYFSVAENQLQGQLPVDVGLALPNLQIFAGGVNNFTGPIPTSFSNASGLLVIDFAINSLTGSVPWNIGSLQRLVRFNFDDNNLGYWDSKDLKFLLSLTNCTKLAVLGLGRNRFAGELPSFIGNLSRQLQILSIGGNRIQGSIPIEIENLVNLNLLGLEQNNMNGTVPDIVGKLQNLQGLHLNGNGFSGPIPPSLGNLTKLTTLSLDENNFQGSIPPSLGNCQSLLILNLTTNSLTGSIPKQVIGLSSISISLVLSQNSLTGSLPSEVGKLANLRELDLSENKLSGEIPSTIGNCISLERLNLEGNGFVGTVPESLGKLRGLEELDLSHNNFSGVIPTFLGKLTSLRLLNLSYNDLEGELSGEGIFENATGFSIIGNDNVCGGNPRLSLRPCSKKRNGKSQNLRVVIPVTIIAVLFIVSLCSFAILYKVRSSRKDQKALPSGEWAEDSPYPELKTSTSNFAAENLIGSGSFGSVYRGTLNGRLVAIKVLNLEQQGAVRSFFDESDALRSIRHRNLLKILTSCSTIDHQGKDFKCLVFEFMSNGNLDEWLHPPAGNEHLGKKLGLLLRLNIAIDVASALEYLHHYCETPIVHCDLKPSNVLLDKDMVAHVGDFGLARFLIESSKYPSRNQEMSVGLKGSVGYIPPEYGMGGQVSIIGDVYSYGILLLEIFTGKRPTEDMFTDDLTIHKFVNMALPDHLLNIIDPSMLLPGDDNENDGVKREIIRSHERLQQCVTSLLSIGLLCSSSLPEEGWP</sequence>
<dbReference type="InterPro" id="IPR017441">
    <property type="entry name" value="Protein_kinase_ATP_BS"/>
</dbReference>
<dbReference type="PROSITE" id="PS51450">
    <property type="entry name" value="LRR"/>
    <property type="match status" value="1"/>
</dbReference>
<keyword evidence="15 22" id="KW-0067">ATP-binding</keyword>
<feature type="binding site" evidence="22">
    <location>
        <position position="737"/>
    </location>
    <ligand>
        <name>ATP</name>
        <dbReference type="ChEBI" id="CHEBI:30616"/>
    </ligand>
</feature>
<dbReference type="Pfam" id="PF23598">
    <property type="entry name" value="LRR_14"/>
    <property type="match status" value="1"/>
</dbReference>
<evidence type="ECO:0000313" key="27">
    <source>
        <dbReference type="Proteomes" id="UP001159364"/>
    </source>
</evidence>
<comment type="caution">
    <text evidence="26">The sequence shown here is derived from an EMBL/GenBank/DDBJ whole genome shotgun (WGS) entry which is preliminary data.</text>
</comment>
<evidence type="ECO:0000256" key="12">
    <source>
        <dbReference type="ARBA" id="ARBA00022737"/>
    </source>
</evidence>
<dbReference type="InterPro" id="IPR003591">
    <property type="entry name" value="Leu-rich_rpt_typical-subtyp"/>
</dbReference>
<evidence type="ECO:0000256" key="10">
    <source>
        <dbReference type="ARBA" id="ARBA00022692"/>
    </source>
</evidence>
<keyword evidence="19" id="KW-0325">Glycoprotein</keyword>
<accession>A0AAV8S564</accession>
<keyword evidence="5" id="KW-1003">Cell membrane</keyword>
<dbReference type="Gene3D" id="3.30.200.20">
    <property type="entry name" value="Phosphorylase Kinase, domain 1"/>
    <property type="match status" value="1"/>
</dbReference>
<evidence type="ECO:0000313" key="26">
    <source>
        <dbReference type="EMBL" id="KAJ8747203.1"/>
    </source>
</evidence>
<keyword evidence="7" id="KW-0597">Phosphoprotein</keyword>
<keyword evidence="13 22" id="KW-0547">Nucleotide-binding</keyword>
<keyword evidence="8" id="KW-0433">Leucine-rich repeat</keyword>
<keyword evidence="10 23" id="KW-0812">Transmembrane</keyword>
<dbReference type="Proteomes" id="UP001159364">
    <property type="component" value="Unassembled WGS sequence"/>
</dbReference>
<dbReference type="FunFam" id="3.80.10.10:FF:000101">
    <property type="entry name" value="LRR receptor-like serine/threonine-protein kinase ERECTA"/>
    <property type="match status" value="1"/>
</dbReference>
<evidence type="ECO:0000256" key="8">
    <source>
        <dbReference type="ARBA" id="ARBA00022614"/>
    </source>
</evidence>
<dbReference type="Pfam" id="PF08263">
    <property type="entry name" value="LRRNT_2"/>
    <property type="match status" value="1"/>
</dbReference>
<gene>
    <name evidence="26" type="ORF">K2173_008396</name>
</gene>
<evidence type="ECO:0000256" key="19">
    <source>
        <dbReference type="ARBA" id="ARBA00023180"/>
    </source>
</evidence>
<feature type="transmembrane region" description="Helical" evidence="23">
    <location>
        <begin position="655"/>
        <end position="677"/>
    </location>
</feature>
<dbReference type="SUPFAM" id="SSF52058">
    <property type="entry name" value="L domain-like"/>
    <property type="match status" value="1"/>
</dbReference>
<dbReference type="FunFam" id="3.80.10.10:FF:000288">
    <property type="entry name" value="LRR receptor-like serine/threonine-protein kinase EFR"/>
    <property type="match status" value="1"/>
</dbReference>
<dbReference type="SUPFAM" id="SSF56112">
    <property type="entry name" value="Protein kinase-like (PK-like)"/>
    <property type="match status" value="1"/>
</dbReference>
<dbReference type="EC" id="2.7.11.1" evidence="4"/>
<keyword evidence="11 24" id="KW-0732">Signal</keyword>
<evidence type="ECO:0000256" key="17">
    <source>
        <dbReference type="ARBA" id="ARBA00023136"/>
    </source>
</evidence>
<evidence type="ECO:0000256" key="15">
    <source>
        <dbReference type="ARBA" id="ARBA00022840"/>
    </source>
</evidence>
<dbReference type="PROSITE" id="PS50011">
    <property type="entry name" value="PROTEIN_KINASE_DOM"/>
    <property type="match status" value="1"/>
</dbReference>
<evidence type="ECO:0000256" key="3">
    <source>
        <dbReference type="ARBA" id="ARBA00008684"/>
    </source>
</evidence>
<feature type="signal peptide" evidence="24">
    <location>
        <begin position="1"/>
        <end position="32"/>
    </location>
</feature>
<dbReference type="GO" id="GO:0005524">
    <property type="term" value="F:ATP binding"/>
    <property type="evidence" value="ECO:0007669"/>
    <property type="project" value="UniProtKB-UniRule"/>
</dbReference>
<evidence type="ECO:0000256" key="9">
    <source>
        <dbReference type="ARBA" id="ARBA00022679"/>
    </source>
</evidence>
<dbReference type="PANTHER" id="PTHR27000:SF733">
    <property type="entry name" value="PROTEIN KINASE DOMAIN-CONTAINING PROTEIN"/>
    <property type="match status" value="1"/>
</dbReference>
<comment type="catalytic activity">
    <reaction evidence="21">
        <text>L-seryl-[protein] + ATP = O-phospho-L-seryl-[protein] + ADP + H(+)</text>
        <dbReference type="Rhea" id="RHEA:17989"/>
        <dbReference type="Rhea" id="RHEA-COMP:9863"/>
        <dbReference type="Rhea" id="RHEA-COMP:11604"/>
        <dbReference type="ChEBI" id="CHEBI:15378"/>
        <dbReference type="ChEBI" id="CHEBI:29999"/>
        <dbReference type="ChEBI" id="CHEBI:30616"/>
        <dbReference type="ChEBI" id="CHEBI:83421"/>
        <dbReference type="ChEBI" id="CHEBI:456216"/>
        <dbReference type="EC" id="2.7.11.1"/>
    </reaction>
</comment>
<feature type="chain" id="PRO_5043630981" description="non-specific serine/threonine protein kinase" evidence="24">
    <location>
        <begin position="33"/>
        <end position="1002"/>
    </location>
</feature>
<dbReference type="PRINTS" id="PR00019">
    <property type="entry name" value="LEURICHRPT"/>
</dbReference>
<keyword evidence="16 23" id="KW-1133">Transmembrane helix</keyword>
<dbReference type="PANTHER" id="PTHR27000">
    <property type="entry name" value="LEUCINE-RICH REPEAT RECEPTOR-LIKE PROTEIN KINASE FAMILY PROTEIN-RELATED"/>
    <property type="match status" value="1"/>
</dbReference>
<dbReference type="InterPro" id="IPR032675">
    <property type="entry name" value="LRR_dom_sf"/>
</dbReference>
<dbReference type="InterPro" id="IPR055414">
    <property type="entry name" value="LRR_R13L4/SHOC2-like"/>
</dbReference>
<evidence type="ECO:0000256" key="13">
    <source>
        <dbReference type="ARBA" id="ARBA00022741"/>
    </source>
</evidence>
<evidence type="ECO:0000256" key="23">
    <source>
        <dbReference type="SAM" id="Phobius"/>
    </source>
</evidence>
<keyword evidence="9" id="KW-0808">Transferase</keyword>
<dbReference type="SMART" id="SM00369">
    <property type="entry name" value="LRR_TYP"/>
    <property type="match status" value="5"/>
</dbReference>
<feature type="domain" description="Protein kinase" evidence="25">
    <location>
        <begin position="710"/>
        <end position="978"/>
    </location>
</feature>
<proteinExistence type="inferred from homology"/>
<evidence type="ECO:0000256" key="1">
    <source>
        <dbReference type="ARBA" id="ARBA00004162"/>
    </source>
</evidence>
<comment type="subcellular location">
    <subcellularLocation>
        <location evidence="1">Cell membrane</location>
        <topology evidence="1">Single-pass membrane protein</topology>
    </subcellularLocation>
    <subcellularLocation>
        <location evidence="2">Membrane</location>
        <topology evidence="2">Single-pass type I membrane protein</topology>
    </subcellularLocation>
</comment>
<evidence type="ECO:0000256" key="2">
    <source>
        <dbReference type="ARBA" id="ARBA00004479"/>
    </source>
</evidence>
<evidence type="ECO:0000256" key="4">
    <source>
        <dbReference type="ARBA" id="ARBA00012513"/>
    </source>
</evidence>
<evidence type="ECO:0000256" key="7">
    <source>
        <dbReference type="ARBA" id="ARBA00022553"/>
    </source>
</evidence>
<keyword evidence="18" id="KW-0675">Receptor</keyword>
<evidence type="ECO:0000256" key="18">
    <source>
        <dbReference type="ARBA" id="ARBA00023170"/>
    </source>
</evidence>
<dbReference type="InterPro" id="IPR001611">
    <property type="entry name" value="Leu-rich_rpt"/>
</dbReference>
<reference evidence="26 27" key="1">
    <citation type="submission" date="2021-09" db="EMBL/GenBank/DDBJ databases">
        <title>Genomic insights and catalytic innovation underlie evolution of tropane alkaloids biosynthesis.</title>
        <authorList>
            <person name="Wang Y.-J."/>
            <person name="Tian T."/>
            <person name="Huang J.-P."/>
            <person name="Huang S.-X."/>
        </authorList>
    </citation>
    <scope>NUCLEOTIDE SEQUENCE [LARGE SCALE GENOMIC DNA]</scope>
    <source>
        <strain evidence="26">KIB-2018</strain>
        <tissue evidence="26">Leaf</tissue>
    </source>
</reference>
<evidence type="ECO:0000256" key="6">
    <source>
        <dbReference type="ARBA" id="ARBA00022527"/>
    </source>
</evidence>
<comment type="catalytic activity">
    <reaction evidence="20">
        <text>L-threonyl-[protein] + ATP = O-phospho-L-threonyl-[protein] + ADP + H(+)</text>
        <dbReference type="Rhea" id="RHEA:46608"/>
        <dbReference type="Rhea" id="RHEA-COMP:11060"/>
        <dbReference type="Rhea" id="RHEA-COMP:11605"/>
        <dbReference type="ChEBI" id="CHEBI:15378"/>
        <dbReference type="ChEBI" id="CHEBI:30013"/>
        <dbReference type="ChEBI" id="CHEBI:30616"/>
        <dbReference type="ChEBI" id="CHEBI:61977"/>
        <dbReference type="ChEBI" id="CHEBI:456216"/>
        <dbReference type="EC" id="2.7.11.1"/>
    </reaction>
</comment>
<evidence type="ECO:0000256" key="20">
    <source>
        <dbReference type="ARBA" id="ARBA00047899"/>
    </source>
</evidence>
<dbReference type="Gene3D" id="1.10.510.10">
    <property type="entry name" value="Transferase(Phosphotransferase) domain 1"/>
    <property type="match status" value="1"/>
</dbReference>
<dbReference type="InterPro" id="IPR000719">
    <property type="entry name" value="Prot_kinase_dom"/>
</dbReference>
<dbReference type="FunFam" id="3.80.10.10:FF:000041">
    <property type="entry name" value="LRR receptor-like serine/threonine-protein kinase ERECTA"/>
    <property type="match status" value="1"/>
</dbReference>
<organism evidence="26 27">
    <name type="scientific">Erythroxylum novogranatense</name>
    <dbReference type="NCBI Taxonomy" id="1862640"/>
    <lineage>
        <taxon>Eukaryota</taxon>
        <taxon>Viridiplantae</taxon>
        <taxon>Streptophyta</taxon>
        <taxon>Embryophyta</taxon>
        <taxon>Tracheophyta</taxon>
        <taxon>Spermatophyta</taxon>
        <taxon>Magnoliopsida</taxon>
        <taxon>eudicotyledons</taxon>
        <taxon>Gunneridae</taxon>
        <taxon>Pentapetalae</taxon>
        <taxon>rosids</taxon>
        <taxon>fabids</taxon>
        <taxon>Malpighiales</taxon>
        <taxon>Erythroxylaceae</taxon>
        <taxon>Erythroxylum</taxon>
    </lineage>
</organism>
<keyword evidence="12" id="KW-0677">Repeat</keyword>
<dbReference type="GO" id="GO:0005886">
    <property type="term" value="C:plasma membrane"/>
    <property type="evidence" value="ECO:0007669"/>
    <property type="project" value="UniProtKB-SubCell"/>
</dbReference>
<protein>
    <recommendedName>
        <fullName evidence="4">non-specific serine/threonine protein kinase</fullName>
        <ecNumber evidence="4">2.7.11.1</ecNumber>
    </recommendedName>
</protein>
<dbReference type="Pfam" id="PF00560">
    <property type="entry name" value="LRR_1"/>
    <property type="match status" value="4"/>
</dbReference>
<dbReference type="PROSITE" id="PS00108">
    <property type="entry name" value="PROTEIN_KINASE_ST"/>
    <property type="match status" value="1"/>
</dbReference>
<dbReference type="InterPro" id="IPR011009">
    <property type="entry name" value="Kinase-like_dom_sf"/>
</dbReference>
<evidence type="ECO:0000256" key="24">
    <source>
        <dbReference type="SAM" id="SignalP"/>
    </source>
</evidence>
<dbReference type="EMBL" id="JAIWQS010000216">
    <property type="protein sequence ID" value="KAJ8747203.1"/>
    <property type="molecule type" value="Genomic_DNA"/>
</dbReference>
<evidence type="ECO:0000256" key="16">
    <source>
        <dbReference type="ARBA" id="ARBA00022989"/>
    </source>
</evidence>
<dbReference type="InterPro" id="IPR008271">
    <property type="entry name" value="Ser/Thr_kinase_AS"/>
</dbReference>
<dbReference type="InterPro" id="IPR013210">
    <property type="entry name" value="LRR_N_plant-typ"/>
</dbReference>
<name>A0AAV8S564_9ROSI</name>
<keyword evidence="14" id="KW-0418">Kinase</keyword>
<evidence type="ECO:0000256" key="14">
    <source>
        <dbReference type="ARBA" id="ARBA00022777"/>
    </source>
</evidence>
<dbReference type="SMART" id="SM00220">
    <property type="entry name" value="S_TKc"/>
    <property type="match status" value="1"/>
</dbReference>
<keyword evidence="27" id="KW-1185">Reference proteome</keyword>
<dbReference type="InterPro" id="IPR001245">
    <property type="entry name" value="Ser-Thr/Tyr_kinase_cat_dom"/>
</dbReference>
<dbReference type="Pfam" id="PF07714">
    <property type="entry name" value="PK_Tyr_Ser-Thr"/>
    <property type="match status" value="1"/>
</dbReference>
<dbReference type="Gene3D" id="3.80.10.10">
    <property type="entry name" value="Ribonuclease Inhibitor"/>
    <property type="match status" value="4"/>
</dbReference>
<dbReference type="SUPFAM" id="SSF52047">
    <property type="entry name" value="RNI-like"/>
    <property type="match status" value="1"/>
</dbReference>
<keyword evidence="6" id="KW-0723">Serine/threonine-protein kinase</keyword>
<evidence type="ECO:0000256" key="5">
    <source>
        <dbReference type="ARBA" id="ARBA00022475"/>
    </source>
</evidence>
<dbReference type="GO" id="GO:0004674">
    <property type="term" value="F:protein serine/threonine kinase activity"/>
    <property type="evidence" value="ECO:0007669"/>
    <property type="project" value="UniProtKB-KW"/>
</dbReference>
<comment type="similarity">
    <text evidence="3">Belongs to the protein kinase superfamily. Ser/Thr protein kinase family.</text>
</comment>
<keyword evidence="17 23" id="KW-0472">Membrane</keyword>
<evidence type="ECO:0000256" key="11">
    <source>
        <dbReference type="ARBA" id="ARBA00022729"/>
    </source>
</evidence>
<evidence type="ECO:0000259" key="25">
    <source>
        <dbReference type="PROSITE" id="PS50011"/>
    </source>
</evidence>
<dbReference type="PROSITE" id="PS00107">
    <property type="entry name" value="PROTEIN_KINASE_ATP"/>
    <property type="match status" value="1"/>
</dbReference>
<evidence type="ECO:0000256" key="21">
    <source>
        <dbReference type="ARBA" id="ARBA00048679"/>
    </source>
</evidence>
<evidence type="ECO:0000256" key="22">
    <source>
        <dbReference type="PROSITE-ProRule" id="PRU10141"/>
    </source>
</evidence>